<dbReference type="AlphaFoldDB" id="A0A7W8DLW2"/>
<evidence type="ECO:0000256" key="6">
    <source>
        <dbReference type="SAM" id="SignalP"/>
    </source>
</evidence>
<dbReference type="EMBL" id="JACHIG010000011">
    <property type="protein sequence ID" value="MBB5034789.1"/>
    <property type="molecule type" value="Genomic_DNA"/>
</dbReference>
<evidence type="ECO:0000256" key="2">
    <source>
        <dbReference type="ARBA" id="ARBA00022803"/>
    </source>
</evidence>
<organism evidence="7 8">
    <name type="scientific">Prosthecobacter vanneervenii</name>
    <dbReference type="NCBI Taxonomy" id="48466"/>
    <lineage>
        <taxon>Bacteria</taxon>
        <taxon>Pseudomonadati</taxon>
        <taxon>Verrucomicrobiota</taxon>
        <taxon>Verrucomicrobiia</taxon>
        <taxon>Verrucomicrobiales</taxon>
        <taxon>Verrucomicrobiaceae</taxon>
        <taxon>Prosthecobacter</taxon>
    </lineage>
</organism>
<dbReference type="PANTHER" id="PTHR44227">
    <property type="match status" value="1"/>
</dbReference>
<evidence type="ECO:0000256" key="4">
    <source>
        <dbReference type="SAM" id="Coils"/>
    </source>
</evidence>
<keyword evidence="1" id="KW-0677">Repeat</keyword>
<evidence type="ECO:0000313" key="7">
    <source>
        <dbReference type="EMBL" id="MBB5034789.1"/>
    </source>
</evidence>
<feature type="coiled-coil region" evidence="4">
    <location>
        <begin position="344"/>
        <end position="427"/>
    </location>
</feature>
<feature type="coiled-coil region" evidence="4">
    <location>
        <begin position="464"/>
        <end position="491"/>
    </location>
</feature>
<dbReference type="Gene3D" id="6.10.250.3110">
    <property type="match status" value="1"/>
</dbReference>
<protein>
    <submittedName>
        <fullName evidence="7">Tetratricopeptide (TPR) repeat protein</fullName>
    </submittedName>
</protein>
<evidence type="ECO:0000256" key="1">
    <source>
        <dbReference type="ARBA" id="ARBA00022737"/>
    </source>
</evidence>
<comment type="caution">
    <text evidence="7">The sequence shown here is derived from an EMBL/GenBank/DDBJ whole genome shotgun (WGS) entry which is preliminary data.</text>
</comment>
<feature type="repeat" description="TPR" evidence="3">
    <location>
        <begin position="609"/>
        <end position="642"/>
    </location>
</feature>
<dbReference type="RefSeq" id="WP_184342920.1">
    <property type="nucleotide sequence ID" value="NZ_JACHIG010000011.1"/>
</dbReference>
<keyword evidence="4" id="KW-0175">Coiled coil</keyword>
<dbReference type="Gene3D" id="1.25.40.10">
    <property type="entry name" value="Tetratricopeptide repeat domain"/>
    <property type="match status" value="2"/>
</dbReference>
<feature type="repeat" description="TPR" evidence="3">
    <location>
        <begin position="575"/>
        <end position="608"/>
    </location>
</feature>
<dbReference type="InterPro" id="IPR019734">
    <property type="entry name" value="TPR_rpt"/>
</dbReference>
<feature type="region of interest" description="Disordered" evidence="5">
    <location>
        <begin position="297"/>
        <end position="322"/>
    </location>
</feature>
<sequence length="728" mass="80276">MNRRFSVLTLMAALALTAPVSHAQSIDTGSDVAEQYFRGFVLNNEAAKLEASGDIPLAQSKFKQAGEIMDSIARNYPTWQPEMRAARQQKIQDALMRLQSRAATAAQTPAPAPAPAAVPTPAVSTPVAAAAPTAAIPTPGVLAQPAAAAPAPTTGALPSLSEMLGQWELMYKQRVLELETKANQQQLDLGKWQNWYQWASGEITTAREQNDALGKKAAAMEQTILAMGKDVEEGRAAQDKMGKLMEEKMAVELEMRKNGQRLQAAEAASKEASQKLAEASTKMADIEQERSKILKEREQIVKDRDTAMAQRDDAVKQKDAAVKERDAASARSLGLQAEVDDLKKKTVSSEMKRLLAENDRLKKELTDAQKQVETLKADVGRKDKEIADLRGQLTGLQGQMAELRKESATYQTQVAELTKQLKELQAGGMEGKMAATPELTQENELLRGIIMRQLRAQHRQQAAKDLMIAELQKMENASKDLIKQVEEMKEARMILTPDEEKLFTDPVARELLGAKGVQATLVASASPDSDKKMAQPEPTSVEKLINQANESYMNKDFGTAAKLYQDALRAEPKNVTALIGLGITRQRENKHAEAEVALQKALAYDPSNEPASFALGVTYFKQERWKDAMTYFEKSLAKRPDNASGRHYLGIIATKLSLIERAEREFKTALAIDPSYGEAHFNLAVLYITWDPPQWDKARAEYDEAIKKGVRPDANLEKLLQGGKVSQR</sequence>
<evidence type="ECO:0000256" key="5">
    <source>
        <dbReference type="SAM" id="MobiDB-lite"/>
    </source>
</evidence>
<evidence type="ECO:0000256" key="3">
    <source>
        <dbReference type="PROSITE-ProRule" id="PRU00339"/>
    </source>
</evidence>
<dbReference type="PANTHER" id="PTHR44227:SF3">
    <property type="entry name" value="PROTEIN O-MANNOSYL-TRANSFERASE TMTC4"/>
    <property type="match status" value="1"/>
</dbReference>
<keyword evidence="2 3" id="KW-0802">TPR repeat</keyword>
<dbReference type="InterPro" id="IPR052346">
    <property type="entry name" value="O-mannosyl-transferase_TMTC"/>
</dbReference>
<gene>
    <name evidence="7" type="ORF">HNQ65_004397</name>
</gene>
<name>A0A7W8DLW2_9BACT</name>
<proteinExistence type="predicted"/>
<dbReference type="Pfam" id="PF14559">
    <property type="entry name" value="TPR_19"/>
    <property type="match status" value="1"/>
</dbReference>
<dbReference type="Proteomes" id="UP000590740">
    <property type="component" value="Unassembled WGS sequence"/>
</dbReference>
<dbReference type="SMART" id="SM00028">
    <property type="entry name" value="TPR"/>
    <property type="match status" value="4"/>
</dbReference>
<feature type="repeat" description="TPR" evidence="3">
    <location>
        <begin position="643"/>
        <end position="676"/>
    </location>
</feature>
<evidence type="ECO:0000313" key="8">
    <source>
        <dbReference type="Proteomes" id="UP000590740"/>
    </source>
</evidence>
<dbReference type="PROSITE" id="PS50005">
    <property type="entry name" value="TPR"/>
    <property type="match status" value="3"/>
</dbReference>
<feature type="signal peptide" evidence="6">
    <location>
        <begin position="1"/>
        <end position="23"/>
    </location>
</feature>
<dbReference type="InterPro" id="IPR011990">
    <property type="entry name" value="TPR-like_helical_dom_sf"/>
</dbReference>
<reference evidence="7 8" key="1">
    <citation type="submission" date="2020-08" db="EMBL/GenBank/DDBJ databases">
        <title>Genomic Encyclopedia of Type Strains, Phase IV (KMG-IV): sequencing the most valuable type-strain genomes for metagenomic binning, comparative biology and taxonomic classification.</title>
        <authorList>
            <person name="Goeker M."/>
        </authorList>
    </citation>
    <scope>NUCLEOTIDE SEQUENCE [LARGE SCALE GENOMIC DNA]</scope>
    <source>
        <strain evidence="7 8">DSM 12252</strain>
    </source>
</reference>
<keyword evidence="6" id="KW-0732">Signal</keyword>
<feature type="region of interest" description="Disordered" evidence="5">
    <location>
        <begin position="264"/>
        <end position="285"/>
    </location>
</feature>
<dbReference type="SUPFAM" id="SSF48452">
    <property type="entry name" value="TPR-like"/>
    <property type="match status" value="1"/>
</dbReference>
<accession>A0A7W8DLW2</accession>
<keyword evidence="8" id="KW-1185">Reference proteome</keyword>
<feature type="chain" id="PRO_5030578831" evidence="6">
    <location>
        <begin position="24"/>
        <end position="728"/>
    </location>
</feature>